<gene>
    <name evidence="1" type="ORF">SAMN04487928_12917</name>
</gene>
<reference evidence="2" key="1">
    <citation type="submission" date="2016-10" db="EMBL/GenBank/DDBJ databases">
        <authorList>
            <person name="Varghese N."/>
            <person name="Submissions S."/>
        </authorList>
    </citation>
    <scope>NUCLEOTIDE SEQUENCE [LARGE SCALE GENOMIC DNA]</scope>
    <source>
        <strain evidence="2">P18</strain>
    </source>
</reference>
<dbReference type="SUPFAM" id="SSF159245">
    <property type="entry name" value="AttH-like"/>
    <property type="match status" value="1"/>
</dbReference>
<accession>A0A1I5X7Y1</accession>
<name>A0A1I5X7Y1_9FIRM</name>
<evidence type="ECO:0000313" key="2">
    <source>
        <dbReference type="Proteomes" id="UP000182624"/>
    </source>
</evidence>
<dbReference type="OrthoDB" id="1820112at2"/>
<dbReference type="Proteomes" id="UP000182624">
    <property type="component" value="Unassembled WGS sequence"/>
</dbReference>
<dbReference type="InterPro" id="IPR025893">
    <property type="entry name" value="Tocopherol_cyclase"/>
</dbReference>
<sequence length="374" mass="42842">MFNRSDITRNQCQLFGGQAKLGYDWWWHSFTAIDSETGEEKPFFIEFFLCNPACGGAEPVLGQLPANRVKGVKPSYLMVKAGCWGEGARQIHNFYGWEKIDVDMGVPFSIKAGECFLTENKTWGKVSLSEEEVDKHPEYMSGSGELSWNLTINKKIAFNVGYGAGNLFRKLQLFEMFWHAEGMKTEYSGEVSLDGHKYTVDPKTCYGYADKNWGKDFTSPWVWLSSNNLTSKRSGKKLENSVFDIGGGRPKVGPFALDRKLLSAYWYEGKSYEFNFSKFWTFTRTKFESSETEDEIIWHVEQKTWTNRMVTDITCKKKDMLLVNYEAPNGKKLHNRLWNGGNGKGTVMLFHCGKLVDEVICENVGCEYGEYDQR</sequence>
<proteinExistence type="predicted"/>
<dbReference type="Pfam" id="PF14249">
    <property type="entry name" value="Tocopherol_cycl"/>
    <property type="match status" value="1"/>
</dbReference>
<protein>
    <submittedName>
        <fullName evidence="1">Tocopherol cyclase</fullName>
    </submittedName>
</protein>
<evidence type="ECO:0000313" key="1">
    <source>
        <dbReference type="EMBL" id="SFQ28085.1"/>
    </source>
</evidence>
<dbReference type="RefSeq" id="WP_074890779.1">
    <property type="nucleotide sequence ID" value="NZ_FOXO01000029.1"/>
</dbReference>
<dbReference type="GO" id="GO:0009976">
    <property type="term" value="F:tocopherol cyclase activity"/>
    <property type="evidence" value="ECO:0007669"/>
    <property type="project" value="InterPro"/>
</dbReference>
<dbReference type="AlphaFoldDB" id="A0A1I5X7Y1"/>
<organism evidence="1 2">
    <name type="scientific">Butyrivibrio proteoclasticus</name>
    <dbReference type="NCBI Taxonomy" id="43305"/>
    <lineage>
        <taxon>Bacteria</taxon>
        <taxon>Bacillati</taxon>
        <taxon>Bacillota</taxon>
        <taxon>Clostridia</taxon>
        <taxon>Lachnospirales</taxon>
        <taxon>Lachnospiraceae</taxon>
        <taxon>Butyrivibrio</taxon>
    </lineage>
</organism>
<keyword evidence="2" id="KW-1185">Reference proteome</keyword>
<dbReference type="EMBL" id="FOXO01000029">
    <property type="protein sequence ID" value="SFQ28085.1"/>
    <property type="molecule type" value="Genomic_DNA"/>
</dbReference>